<evidence type="ECO:0000256" key="2">
    <source>
        <dbReference type="ARBA" id="ARBA00023315"/>
    </source>
</evidence>
<dbReference type="InterPro" id="IPR050832">
    <property type="entry name" value="Bact_Acetyltransf"/>
</dbReference>
<gene>
    <name evidence="4" type="ORF">SAMN05444165_2514</name>
</gene>
<keyword evidence="5" id="KW-1185">Reference proteome</keyword>
<evidence type="ECO:0000313" key="4">
    <source>
        <dbReference type="EMBL" id="SIO35782.1"/>
    </source>
</evidence>
<dbReference type="RefSeq" id="WP_074297418.1">
    <property type="nucleotide sequence ID" value="NZ_FSRU01000001.1"/>
</dbReference>
<reference evidence="4 5" key="1">
    <citation type="submission" date="2016-11" db="EMBL/GenBank/DDBJ databases">
        <authorList>
            <person name="Jaros S."/>
            <person name="Januszkiewicz K."/>
            <person name="Wedrychowicz H."/>
        </authorList>
    </citation>
    <scope>NUCLEOTIDE SEQUENCE [LARGE SCALE GENOMIC DNA]</scope>
    <source>
        <strain evidence="4 5">GAS95</strain>
    </source>
</reference>
<dbReference type="CDD" id="cd04301">
    <property type="entry name" value="NAT_SF"/>
    <property type="match status" value="1"/>
</dbReference>
<organism evidence="4 5">
    <name type="scientific">Paraburkholderia phenazinium</name>
    <dbReference type="NCBI Taxonomy" id="60549"/>
    <lineage>
        <taxon>Bacteria</taxon>
        <taxon>Pseudomonadati</taxon>
        <taxon>Pseudomonadota</taxon>
        <taxon>Betaproteobacteria</taxon>
        <taxon>Burkholderiales</taxon>
        <taxon>Burkholderiaceae</taxon>
        <taxon>Paraburkholderia</taxon>
    </lineage>
</organism>
<dbReference type="Pfam" id="PF00583">
    <property type="entry name" value="Acetyltransf_1"/>
    <property type="match status" value="1"/>
</dbReference>
<dbReference type="PANTHER" id="PTHR43877:SF2">
    <property type="entry name" value="AMINOALKYLPHOSPHONATE N-ACETYLTRANSFERASE-RELATED"/>
    <property type="match status" value="1"/>
</dbReference>
<proteinExistence type="predicted"/>
<dbReference type="GO" id="GO:0016747">
    <property type="term" value="F:acyltransferase activity, transferring groups other than amino-acyl groups"/>
    <property type="evidence" value="ECO:0007669"/>
    <property type="project" value="InterPro"/>
</dbReference>
<dbReference type="InterPro" id="IPR016181">
    <property type="entry name" value="Acyl_CoA_acyltransferase"/>
</dbReference>
<dbReference type="OrthoDB" id="9789603at2"/>
<keyword evidence="2" id="KW-0012">Acyltransferase</keyword>
<dbReference type="Gene3D" id="3.40.630.30">
    <property type="match status" value="1"/>
</dbReference>
<protein>
    <submittedName>
        <fullName evidence="4">Predicted N-acetyltransferase YhbS</fullName>
    </submittedName>
</protein>
<dbReference type="AlphaFoldDB" id="A0A1N6IUT3"/>
<name>A0A1N6IUT3_9BURK</name>
<dbReference type="SUPFAM" id="SSF55729">
    <property type="entry name" value="Acyl-CoA N-acyltransferases (Nat)"/>
    <property type="match status" value="1"/>
</dbReference>
<dbReference type="Proteomes" id="UP000185151">
    <property type="component" value="Unassembled WGS sequence"/>
</dbReference>
<evidence type="ECO:0000313" key="5">
    <source>
        <dbReference type="Proteomes" id="UP000185151"/>
    </source>
</evidence>
<evidence type="ECO:0000259" key="3">
    <source>
        <dbReference type="PROSITE" id="PS51186"/>
    </source>
</evidence>
<dbReference type="EMBL" id="FSRU01000001">
    <property type="protein sequence ID" value="SIO35782.1"/>
    <property type="molecule type" value="Genomic_DNA"/>
</dbReference>
<dbReference type="InterPro" id="IPR000182">
    <property type="entry name" value="GNAT_dom"/>
</dbReference>
<dbReference type="PROSITE" id="PS51186">
    <property type="entry name" value="GNAT"/>
    <property type="match status" value="1"/>
</dbReference>
<feature type="domain" description="N-acetyltransferase" evidence="3">
    <location>
        <begin position="4"/>
        <end position="152"/>
    </location>
</feature>
<evidence type="ECO:0000256" key="1">
    <source>
        <dbReference type="ARBA" id="ARBA00022679"/>
    </source>
</evidence>
<sequence>MEQIVFRSALLADIPAIVAMLADDELGSQREITGLPLDERYVAAFRAIEADANQQLVVVVDGAEVIGTLQLSFIPGIARMGAWRGQIEAVRIAAHRRDSGLGQKMFEWAIATCRSRGCNLVQLTTDRSRADAHRFYEKLGFVASHVGYKLAL</sequence>
<keyword evidence="1 4" id="KW-0808">Transferase</keyword>
<dbReference type="PANTHER" id="PTHR43877">
    <property type="entry name" value="AMINOALKYLPHOSPHONATE N-ACETYLTRANSFERASE-RELATED-RELATED"/>
    <property type="match status" value="1"/>
</dbReference>
<accession>A0A1N6IUT3</accession>